<sequence length="193" mass="21100">MGLLSPQSSALTRAPLRFHRAEPHYHWGRKIGQLPKIGFVPANDTYAFGFLDPNLVIHACHLIPNFVTGRTMDLLNTQEVTAARPVGETDDWGSFYVNIFVDRDMFMRHAGGGAGHAGSTVDIDRFSNEMLDDEGNGDGNNLHAGSSLDDNGDNSDESENDYDHADNIELDSGDELGPDDGEDLYEDNGYASP</sequence>
<proteinExistence type="predicted"/>
<comment type="caution">
    <text evidence="3">The sequence shown here is derived from an EMBL/GenBank/DDBJ whole genome shotgun (WGS) entry which is preliminary data.</text>
</comment>
<accession>A0A9W9AX08</accession>
<feature type="compositionally biased region" description="Acidic residues" evidence="1">
    <location>
        <begin position="150"/>
        <end position="160"/>
    </location>
</feature>
<reference evidence="3" key="1">
    <citation type="submission" date="2022-08" db="EMBL/GenBank/DDBJ databases">
        <title>A Global Phylogenomic Analysis of the Shiitake Genus Lentinula.</title>
        <authorList>
            <consortium name="DOE Joint Genome Institute"/>
            <person name="Sierra-Patev S."/>
            <person name="Min B."/>
            <person name="Naranjo-Ortiz M."/>
            <person name="Looney B."/>
            <person name="Konkel Z."/>
            <person name="Slot J.C."/>
            <person name="Sakamoto Y."/>
            <person name="Steenwyk J.L."/>
            <person name="Rokas A."/>
            <person name="Carro J."/>
            <person name="Camarero S."/>
            <person name="Ferreira P."/>
            <person name="Molpeceres G."/>
            <person name="Ruiz-Duenas F.J."/>
            <person name="Serrano A."/>
            <person name="Henrissat B."/>
            <person name="Drula E."/>
            <person name="Hughes K.W."/>
            <person name="Mata J.L."/>
            <person name="Ishikawa N.K."/>
            <person name="Vargas-Isla R."/>
            <person name="Ushijima S."/>
            <person name="Smith C.A."/>
            <person name="Ahrendt S."/>
            <person name="Andreopoulos W."/>
            <person name="He G."/>
            <person name="Labutti K."/>
            <person name="Lipzen A."/>
            <person name="Ng V."/>
            <person name="Riley R."/>
            <person name="Sandor L."/>
            <person name="Barry K."/>
            <person name="Martinez A.T."/>
            <person name="Xiao Y."/>
            <person name="Gibbons J.G."/>
            <person name="Terashima K."/>
            <person name="Grigoriev I.V."/>
            <person name="Hibbett D.S."/>
        </authorList>
    </citation>
    <scope>NUCLEOTIDE SEQUENCE</scope>
    <source>
        <strain evidence="3">JLM2183</strain>
    </source>
</reference>
<keyword evidence="4" id="KW-1185">Reference proteome</keyword>
<evidence type="ECO:0000313" key="4">
    <source>
        <dbReference type="Proteomes" id="UP001150266"/>
    </source>
</evidence>
<feature type="compositionally biased region" description="Acidic residues" evidence="1">
    <location>
        <begin position="168"/>
        <end position="186"/>
    </location>
</feature>
<gene>
    <name evidence="3" type="ORF">J3R30DRAFT_3729497</name>
    <name evidence="2" type="ORF">J3R30DRAFT_3732017</name>
</gene>
<evidence type="ECO:0000256" key="1">
    <source>
        <dbReference type="SAM" id="MobiDB-lite"/>
    </source>
</evidence>
<dbReference type="EMBL" id="JAOTPV010000001">
    <property type="protein sequence ID" value="KAJ4490851.1"/>
    <property type="molecule type" value="Genomic_DNA"/>
</dbReference>
<evidence type="ECO:0000313" key="2">
    <source>
        <dbReference type="EMBL" id="KAJ4483938.1"/>
    </source>
</evidence>
<dbReference type="OrthoDB" id="3267098at2759"/>
<dbReference type="AlphaFoldDB" id="A0A9W9AX08"/>
<evidence type="ECO:0000313" key="3">
    <source>
        <dbReference type="EMBL" id="KAJ4490851.1"/>
    </source>
</evidence>
<protein>
    <submittedName>
        <fullName evidence="3">Uncharacterized protein</fullName>
    </submittedName>
</protein>
<dbReference type="Proteomes" id="UP001150266">
    <property type="component" value="Unassembled WGS sequence"/>
</dbReference>
<organism evidence="3 4">
    <name type="scientific">Lentinula aciculospora</name>
    <dbReference type="NCBI Taxonomy" id="153920"/>
    <lineage>
        <taxon>Eukaryota</taxon>
        <taxon>Fungi</taxon>
        <taxon>Dikarya</taxon>
        <taxon>Basidiomycota</taxon>
        <taxon>Agaricomycotina</taxon>
        <taxon>Agaricomycetes</taxon>
        <taxon>Agaricomycetidae</taxon>
        <taxon>Agaricales</taxon>
        <taxon>Marasmiineae</taxon>
        <taxon>Omphalotaceae</taxon>
        <taxon>Lentinula</taxon>
    </lineage>
</organism>
<dbReference type="EMBL" id="JAOTPV010000004">
    <property type="protein sequence ID" value="KAJ4483938.1"/>
    <property type="molecule type" value="Genomic_DNA"/>
</dbReference>
<name>A0A9W9AX08_9AGAR</name>
<feature type="region of interest" description="Disordered" evidence="1">
    <location>
        <begin position="129"/>
        <end position="193"/>
    </location>
</feature>